<feature type="domain" description="EC042-2821-like Restriction Endonuclease-like" evidence="2">
    <location>
        <begin position="230"/>
        <end position="317"/>
    </location>
</feature>
<feature type="domain" description="DUF3644" evidence="1">
    <location>
        <begin position="9"/>
        <end position="182"/>
    </location>
</feature>
<dbReference type="EMBL" id="JACRSY010000032">
    <property type="protein sequence ID" value="MBC8580947.1"/>
    <property type="molecule type" value="Genomic_DNA"/>
</dbReference>
<evidence type="ECO:0000313" key="4">
    <source>
        <dbReference type="Proteomes" id="UP000655830"/>
    </source>
</evidence>
<dbReference type="Pfam" id="PF18740">
    <property type="entry name" value="EC042_2821"/>
    <property type="match status" value="1"/>
</dbReference>
<reference evidence="3" key="1">
    <citation type="submission" date="2020-08" db="EMBL/GenBank/DDBJ databases">
        <title>Genome public.</title>
        <authorList>
            <person name="Liu C."/>
            <person name="Sun Q."/>
        </authorList>
    </citation>
    <scope>NUCLEOTIDE SEQUENCE</scope>
    <source>
        <strain evidence="3">NSJ-12</strain>
    </source>
</reference>
<proteinExistence type="predicted"/>
<dbReference type="InterPro" id="IPR022104">
    <property type="entry name" value="DUF3644"/>
</dbReference>
<evidence type="ECO:0000259" key="1">
    <source>
        <dbReference type="Pfam" id="PF12358"/>
    </source>
</evidence>
<evidence type="ECO:0000259" key="2">
    <source>
        <dbReference type="Pfam" id="PF18740"/>
    </source>
</evidence>
<dbReference type="Pfam" id="PF12358">
    <property type="entry name" value="DUF3644"/>
    <property type="match status" value="1"/>
</dbReference>
<dbReference type="AlphaFoldDB" id="A0A926EMC5"/>
<gene>
    <name evidence="3" type="ORF">H8718_15615</name>
</gene>
<accession>A0A926EMC5</accession>
<keyword evidence="4" id="KW-1185">Reference proteome</keyword>
<evidence type="ECO:0000313" key="3">
    <source>
        <dbReference type="EMBL" id="MBC8580947.1"/>
    </source>
</evidence>
<name>A0A926EMC5_9FIRM</name>
<comment type="caution">
    <text evidence="3">The sequence shown here is derived from an EMBL/GenBank/DDBJ whole genome shotgun (WGS) entry which is preliminary data.</text>
</comment>
<dbReference type="InterPro" id="IPR049530">
    <property type="entry name" value="EC042_2821"/>
</dbReference>
<dbReference type="Proteomes" id="UP000655830">
    <property type="component" value="Unassembled WGS sequence"/>
</dbReference>
<sequence length="322" mass="37893">MVVKDIVEKLIEKSKEAFIMAIEIYNKPTIHYRIEGFSFFICNAWELMLKAHMINKFGYPSIYYKDNPNRTITLEKCIEQIFTNNKAPLRLNLEKIIDLRNTSTHFITEEYEMVYIPLFQSCVFNFNEKMSEFHNVDMTELIPQNFLTLSVSMKSLDVNEIRAKYPIELADKLINTNSTITEMISENNQGFAIRVEHYHYLTKDKNKATSHVYIDKNAATPATIIKELKDPNDTHKYTAKNCIKEINKRLKKLGISLVFNMHHFKLFCNYYEIKTNPKLCYTYKVTSNPTYSYSMQTIELIVEEIKKDPINIIGNLKNRQKK</sequence>
<protein>
    <submittedName>
        <fullName evidence="3">DUF3644 domain-containing protein</fullName>
    </submittedName>
</protein>
<organism evidence="3 4">
    <name type="scientific">Zhenhengia yiwuensis</name>
    <dbReference type="NCBI Taxonomy" id="2763666"/>
    <lineage>
        <taxon>Bacteria</taxon>
        <taxon>Bacillati</taxon>
        <taxon>Bacillota</taxon>
        <taxon>Clostridia</taxon>
        <taxon>Lachnospirales</taxon>
        <taxon>Lachnospiraceae</taxon>
        <taxon>Zhenhengia</taxon>
    </lineage>
</organism>